<accession>A0ABT8C0M9</accession>
<name>A0ABT8C0M9_9VIBR</name>
<organism evidence="1 2">
    <name type="scientific">Vibrio ostreicida</name>
    <dbReference type="NCBI Taxonomy" id="526588"/>
    <lineage>
        <taxon>Bacteria</taxon>
        <taxon>Pseudomonadati</taxon>
        <taxon>Pseudomonadota</taxon>
        <taxon>Gammaproteobacteria</taxon>
        <taxon>Vibrionales</taxon>
        <taxon>Vibrionaceae</taxon>
        <taxon>Vibrio</taxon>
    </lineage>
</organism>
<evidence type="ECO:0000313" key="2">
    <source>
        <dbReference type="Proteomes" id="UP001238540"/>
    </source>
</evidence>
<evidence type="ECO:0000313" key="1">
    <source>
        <dbReference type="EMBL" id="MDN3612627.1"/>
    </source>
</evidence>
<dbReference type="EMBL" id="JAUFQC010000027">
    <property type="protein sequence ID" value="MDN3612627.1"/>
    <property type="molecule type" value="Genomic_DNA"/>
</dbReference>
<dbReference type="Gene3D" id="3.40.140.10">
    <property type="entry name" value="Cytidine Deaminase, domain 2"/>
    <property type="match status" value="1"/>
</dbReference>
<dbReference type="InterPro" id="IPR016193">
    <property type="entry name" value="Cytidine_deaminase-like"/>
</dbReference>
<keyword evidence="2" id="KW-1185">Reference proteome</keyword>
<gene>
    <name evidence="1" type="ORF">QWZ16_23825</name>
</gene>
<proteinExistence type="predicted"/>
<comment type="caution">
    <text evidence="1">The sequence shown here is derived from an EMBL/GenBank/DDBJ whole genome shotgun (WGS) entry which is preliminary data.</text>
</comment>
<dbReference type="Proteomes" id="UP001238540">
    <property type="component" value="Unassembled WGS sequence"/>
</dbReference>
<dbReference type="SUPFAM" id="SSF53927">
    <property type="entry name" value="Cytidine deaminase-like"/>
    <property type="match status" value="1"/>
</dbReference>
<sequence length="45" mass="5051">MAFSSSLRSADLSRQVGAVMTKNKNIIATGANDIRKRRWFVLARL</sequence>
<reference evidence="2" key="1">
    <citation type="journal article" date="2019" name="Int. J. Syst. Evol. Microbiol.">
        <title>The Global Catalogue of Microorganisms (GCM) 10K type strain sequencing project: providing services to taxonomists for standard genome sequencing and annotation.</title>
        <authorList>
            <consortium name="The Broad Institute Genomics Platform"/>
            <consortium name="The Broad Institute Genome Sequencing Center for Infectious Disease"/>
            <person name="Wu L."/>
            <person name="Ma J."/>
        </authorList>
    </citation>
    <scope>NUCLEOTIDE SEQUENCE [LARGE SCALE GENOMIC DNA]</scope>
    <source>
        <strain evidence="2">CECT 7398</strain>
    </source>
</reference>
<protein>
    <submittedName>
        <fullName evidence="1">Uncharacterized protein</fullName>
    </submittedName>
</protein>